<accession>E9GDX3</accession>
<name>E9GDX3_DAPPU</name>
<protein>
    <recommendedName>
        <fullName evidence="5">CUB domain-containing protein</fullName>
    </recommendedName>
</protein>
<keyword evidence="2" id="KW-0732">Signal</keyword>
<dbReference type="AlphaFoldDB" id="E9GDX3"/>
<dbReference type="OrthoDB" id="10339048at2759"/>
<dbReference type="InParanoid" id="E9GDX3"/>
<evidence type="ECO:0000256" key="2">
    <source>
        <dbReference type="SAM" id="SignalP"/>
    </source>
</evidence>
<evidence type="ECO:0000256" key="1">
    <source>
        <dbReference type="SAM" id="MobiDB-lite"/>
    </source>
</evidence>
<dbReference type="InterPro" id="IPR035914">
    <property type="entry name" value="Sperma_CUB_dom_sf"/>
</dbReference>
<feature type="region of interest" description="Disordered" evidence="1">
    <location>
        <begin position="58"/>
        <end position="80"/>
    </location>
</feature>
<reference evidence="3 4" key="1">
    <citation type="journal article" date="2011" name="Science">
        <title>The ecoresponsive genome of Daphnia pulex.</title>
        <authorList>
            <person name="Colbourne J.K."/>
            <person name="Pfrender M.E."/>
            <person name="Gilbert D."/>
            <person name="Thomas W.K."/>
            <person name="Tucker A."/>
            <person name="Oakley T.H."/>
            <person name="Tokishita S."/>
            <person name="Aerts A."/>
            <person name="Arnold G.J."/>
            <person name="Basu M.K."/>
            <person name="Bauer D.J."/>
            <person name="Caceres C.E."/>
            <person name="Carmel L."/>
            <person name="Casola C."/>
            <person name="Choi J.H."/>
            <person name="Detter J.C."/>
            <person name="Dong Q."/>
            <person name="Dusheyko S."/>
            <person name="Eads B.D."/>
            <person name="Frohlich T."/>
            <person name="Geiler-Samerotte K.A."/>
            <person name="Gerlach D."/>
            <person name="Hatcher P."/>
            <person name="Jogdeo S."/>
            <person name="Krijgsveld J."/>
            <person name="Kriventseva E.V."/>
            <person name="Kultz D."/>
            <person name="Laforsch C."/>
            <person name="Lindquist E."/>
            <person name="Lopez J."/>
            <person name="Manak J.R."/>
            <person name="Muller J."/>
            <person name="Pangilinan J."/>
            <person name="Patwardhan R.P."/>
            <person name="Pitluck S."/>
            <person name="Pritham E.J."/>
            <person name="Rechtsteiner A."/>
            <person name="Rho M."/>
            <person name="Rogozin I.B."/>
            <person name="Sakarya O."/>
            <person name="Salamov A."/>
            <person name="Schaack S."/>
            <person name="Shapiro H."/>
            <person name="Shiga Y."/>
            <person name="Skalitzky C."/>
            <person name="Smith Z."/>
            <person name="Souvorov A."/>
            <person name="Sung W."/>
            <person name="Tang Z."/>
            <person name="Tsuchiya D."/>
            <person name="Tu H."/>
            <person name="Vos H."/>
            <person name="Wang M."/>
            <person name="Wolf Y.I."/>
            <person name="Yamagata H."/>
            <person name="Yamada T."/>
            <person name="Ye Y."/>
            <person name="Shaw J.R."/>
            <person name="Andrews J."/>
            <person name="Crease T.J."/>
            <person name="Tang H."/>
            <person name="Lucas S.M."/>
            <person name="Robertson H.M."/>
            <person name="Bork P."/>
            <person name="Koonin E.V."/>
            <person name="Zdobnov E.M."/>
            <person name="Grigoriev I.V."/>
            <person name="Lynch M."/>
            <person name="Boore J.L."/>
        </authorList>
    </citation>
    <scope>NUCLEOTIDE SEQUENCE [LARGE SCALE GENOMIC DNA]</scope>
</reference>
<gene>
    <name evidence="3" type="ORF">DAPPUDRAFT_316760</name>
</gene>
<dbReference type="SUPFAM" id="SSF49854">
    <property type="entry name" value="Spermadhesin, CUB domain"/>
    <property type="match status" value="1"/>
</dbReference>
<dbReference type="KEGG" id="dpx:DAPPUDRAFT_316760"/>
<feature type="chain" id="PRO_5003241128" description="CUB domain-containing protein" evidence="2">
    <location>
        <begin position="21"/>
        <end position="539"/>
    </location>
</feature>
<organism evidence="3 4">
    <name type="scientific">Daphnia pulex</name>
    <name type="common">Water flea</name>
    <dbReference type="NCBI Taxonomy" id="6669"/>
    <lineage>
        <taxon>Eukaryota</taxon>
        <taxon>Metazoa</taxon>
        <taxon>Ecdysozoa</taxon>
        <taxon>Arthropoda</taxon>
        <taxon>Crustacea</taxon>
        <taxon>Branchiopoda</taxon>
        <taxon>Diplostraca</taxon>
        <taxon>Cladocera</taxon>
        <taxon>Anomopoda</taxon>
        <taxon>Daphniidae</taxon>
        <taxon>Daphnia</taxon>
    </lineage>
</organism>
<dbReference type="EMBL" id="GL732540">
    <property type="protein sequence ID" value="EFX82408.1"/>
    <property type="molecule type" value="Genomic_DNA"/>
</dbReference>
<dbReference type="PhylomeDB" id="E9GDX3"/>
<dbReference type="Proteomes" id="UP000000305">
    <property type="component" value="Unassembled WGS sequence"/>
</dbReference>
<evidence type="ECO:0008006" key="5">
    <source>
        <dbReference type="Google" id="ProtNLM"/>
    </source>
</evidence>
<sequence length="539" mass="59363">MKLYLIFFFIFCLAVIAVEAQTKTTLKSTTAKGSVTSTKPKVTTLKTTVKATTLKTTTRKASGSTTTLKPTTRKSTTTTTRKPVITTTAASAVKSYKVCRDTTSTATSGSIQPLDGLTPVATGPPKNCTFTITAPTDQHVQMSCSLANLTVITNLSNDTYFYTLSSSLMLEGILDLFYFNIIVPNRVYTSYNNTMTVTYRVLNAADKFDCKWTTIQASTTDFKWCRETETSAANGSIQTLRESFIEARYMDVARLCPFFINLPPNGQVQMSCPYNASSMNFFLFTFRTVSDLLSFRPKFNKTTANLNRVDLLSLHQVTNTDIPMACNWTTTASSTATRDFNYCVNVQSTTTKGTIASIANTTDSNITCVFSVFASLGQRIQISCMNLNFLRSTSLLILSENGETVGQPSLNNVYTSISNRMDVISILSKGDSFQLCRDGEATVAPGTITLFSNTTVGGYPNKCRFTIIAPFNKRVKLSCPVITVLQILLLEYDETTSFASLIATPAVVNKVYTSNRNEMNLLWQKYNGSFALNCTWAFV</sequence>
<evidence type="ECO:0000313" key="3">
    <source>
        <dbReference type="EMBL" id="EFX82408.1"/>
    </source>
</evidence>
<feature type="signal peptide" evidence="2">
    <location>
        <begin position="1"/>
        <end position="20"/>
    </location>
</feature>
<evidence type="ECO:0000313" key="4">
    <source>
        <dbReference type="Proteomes" id="UP000000305"/>
    </source>
</evidence>
<dbReference type="HOGENOM" id="CLU_041350_0_0_1"/>
<proteinExistence type="predicted"/>
<keyword evidence="4" id="KW-1185">Reference proteome</keyword>